<evidence type="ECO:0000313" key="3">
    <source>
        <dbReference type="Proteomes" id="UP000694402"/>
    </source>
</evidence>
<sequence length="418" mass="44887">MASIDVSTSKDGPVNGHTSWACKSQERQLSDILLPVQSSIDTDISQIDRDTPNGCVPVLLEQVEQGSPCVITLCCAPHCPALITSLLVTSEARTIEVYSQAGDYCGTSRGERDPNIQPDSAERGPFYRKHLILESPAASCEVKLGLLWVVPFLGLTSVFSKLLSLGGRGSVAVARVVMGLQTLTPVDCSLSLGPSIDMLRVQSMVEEMGASLSPGAQSLMNMVQFQQKNKADSLSGFLPLLVSSGALSALARVTNGPSSAPADIQHPSVNTSLQPDEMSDSASSDPWPQSRAACDTHTSLADMISPFLNGQPGGRRPCISPDLLPMLQSVCGQVTQLRIEDASKTSNGPRQEHACCRGLEQVLERCLGEMERRLMEHMDQRLDAMQLRLETALLQTLALPLNHLKTTAPTPDQPQALH</sequence>
<dbReference type="GeneTree" id="ENSGT00390000017384"/>
<dbReference type="Proteomes" id="UP000694402">
    <property type="component" value="Unassembled WGS sequence"/>
</dbReference>
<reference evidence="2" key="1">
    <citation type="submission" date="2025-08" db="UniProtKB">
        <authorList>
            <consortium name="Ensembl"/>
        </authorList>
    </citation>
    <scope>IDENTIFICATION</scope>
</reference>
<dbReference type="InterPro" id="IPR028043">
    <property type="entry name" value="PAAT-like"/>
</dbReference>
<reference evidence="2" key="2">
    <citation type="submission" date="2025-09" db="UniProtKB">
        <authorList>
            <consortium name="Ensembl"/>
        </authorList>
    </citation>
    <scope>IDENTIFICATION</scope>
</reference>
<keyword evidence="3" id="KW-1185">Reference proteome</keyword>
<evidence type="ECO:0000256" key="1">
    <source>
        <dbReference type="SAM" id="MobiDB-lite"/>
    </source>
</evidence>
<organism evidence="2 3">
    <name type="scientific">Oncorhynchus tshawytscha</name>
    <name type="common">Chinook salmon</name>
    <name type="synonym">Salmo tshawytscha</name>
    <dbReference type="NCBI Taxonomy" id="74940"/>
    <lineage>
        <taxon>Eukaryota</taxon>
        <taxon>Metazoa</taxon>
        <taxon>Chordata</taxon>
        <taxon>Craniata</taxon>
        <taxon>Vertebrata</taxon>
        <taxon>Euteleostomi</taxon>
        <taxon>Actinopterygii</taxon>
        <taxon>Neopterygii</taxon>
        <taxon>Teleostei</taxon>
        <taxon>Protacanthopterygii</taxon>
        <taxon>Salmoniformes</taxon>
        <taxon>Salmonidae</taxon>
        <taxon>Salmoninae</taxon>
        <taxon>Oncorhynchus</taxon>
    </lineage>
</organism>
<gene>
    <name evidence="2" type="primary">c24h10orf88</name>
</gene>
<dbReference type="PANTHER" id="PTHR14787">
    <property type="entry name" value="C10ORF188 FAMILY MEMBER"/>
    <property type="match status" value="1"/>
</dbReference>
<dbReference type="Ensembl" id="ENSOTST00005079440.2">
    <property type="protein sequence ID" value="ENSOTSP00005073306.2"/>
    <property type="gene ID" value="ENSOTSG00005034606.2"/>
</dbReference>
<dbReference type="PANTHER" id="PTHR14787:SF1">
    <property type="entry name" value="ATPASE PAAT"/>
    <property type="match status" value="1"/>
</dbReference>
<dbReference type="AlphaFoldDB" id="A0A8C8M9H2"/>
<evidence type="ECO:0008006" key="4">
    <source>
        <dbReference type="Google" id="ProtNLM"/>
    </source>
</evidence>
<name>A0A8C8M9H2_ONCTS</name>
<proteinExistence type="predicted"/>
<dbReference type="Pfam" id="PF14958">
    <property type="entry name" value="PAAT-like"/>
    <property type="match status" value="2"/>
</dbReference>
<feature type="compositionally biased region" description="Polar residues" evidence="1">
    <location>
        <begin position="267"/>
        <end position="287"/>
    </location>
</feature>
<feature type="region of interest" description="Disordered" evidence="1">
    <location>
        <begin position="255"/>
        <end position="292"/>
    </location>
</feature>
<evidence type="ECO:0000313" key="2">
    <source>
        <dbReference type="Ensembl" id="ENSOTSP00005073306.2"/>
    </source>
</evidence>
<accession>A0A8C8M9H2</accession>
<protein>
    <recommendedName>
        <fullName evidence="4">CJ088 protein</fullName>
    </recommendedName>
</protein>